<organism evidence="1 2">
    <name type="scientific">Wenzhouxiangella marina</name>
    <dbReference type="NCBI Taxonomy" id="1579979"/>
    <lineage>
        <taxon>Bacteria</taxon>
        <taxon>Pseudomonadati</taxon>
        <taxon>Pseudomonadota</taxon>
        <taxon>Gammaproteobacteria</taxon>
        <taxon>Chromatiales</taxon>
        <taxon>Wenzhouxiangellaceae</taxon>
        <taxon>Wenzhouxiangella</taxon>
    </lineage>
</organism>
<name>A0A0K0XXJ9_9GAMM</name>
<sequence>MVAESGASQAKRLFISSASLPEERNPLGRSRPLSLAVVELIDDRRLIGYPIALASRDEEAAAMQLPVDFEARIVEPSPREGIDLLLLDADERQLRVPLRSIRRLYHPNRLDPIDRARLLLLRVWEEFGARWRQSAPQTAAEPEGHPPVMSDD</sequence>
<dbReference type="KEGG" id="wma:WM2015_2035"/>
<proteinExistence type="predicted"/>
<dbReference type="EMBL" id="CP012154">
    <property type="protein sequence ID" value="AKS42400.1"/>
    <property type="molecule type" value="Genomic_DNA"/>
</dbReference>
<evidence type="ECO:0000313" key="1">
    <source>
        <dbReference type="EMBL" id="AKS42400.1"/>
    </source>
</evidence>
<dbReference type="AlphaFoldDB" id="A0A0K0XXJ9"/>
<dbReference type="Proteomes" id="UP000066624">
    <property type="component" value="Chromosome"/>
</dbReference>
<evidence type="ECO:0000313" key="2">
    <source>
        <dbReference type="Proteomes" id="UP000066624"/>
    </source>
</evidence>
<protein>
    <submittedName>
        <fullName evidence="1">Uncharacterized protein</fullName>
    </submittedName>
</protein>
<accession>A0A0K0XXJ9</accession>
<keyword evidence="2" id="KW-1185">Reference proteome</keyword>
<gene>
    <name evidence="1" type="ORF">WM2015_2035</name>
</gene>
<dbReference type="RefSeq" id="WP_156201080.1">
    <property type="nucleotide sequence ID" value="NZ_CP012154.1"/>
</dbReference>
<reference evidence="1 2" key="1">
    <citation type="submission" date="2015-07" db="EMBL/GenBank/DDBJ databases">
        <authorList>
            <person name="Noorani M."/>
        </authorList>
    </citation>
    <scope>NUCLEOTIDE SEQUENCE [LARGE SCALE GENOMIC DNA]</scope>
    <source>
        <strain evidence="1 2">KCTC 42284</strain>
    </source>
</reference>